<evidence type="ECO:0000259" key="3">
    <source>
        <dbReference type="Pfam" id="PF02876"/>
    </source>
</evidence>
<evidence type="ECO:0000256" key="2">
    <source>
        <dbReference type="SAM" id="SignalP"/>
    </source>
</evidence>
<dbReference type="InterPro" id="IPR006123">
    <property type="entry name" value="Toxin_b-grasp_Staph/Strep"/>
</dbReference>
<evidence type="ECO:0000313" key="4">
    <source>
        <dbReference type="EMBL" id="UXU56606.1"/>
    </source>
</evidence>
<gene>
    <name evidence="4" type="ORF">MUA95_08515</name>
</gene>
<keyword evidence="2" id="KW-0732">Signal</keyword>
<dbReference type="Proteomes" id="UP001065705">
    <property type="component" value="Chromosome"/>
</dbReference>
<organism evidence="4 5">
    <name type="scientific">Staphylococcus agnetis</name>
    <dbReference type="NCBI Taxonomy" id="985762"/>
    <lineage>
        <taxon>Bacteria</taxon>
        <taxon>Bacillati</taxon>
        <taxon>Bacillota</taxon>
        <taxon>Bacilli</taxon>
        <taxon>Bacillales</taxon>
        <taxon>Staphylococcaceae</taxon>
        <taxon>Staphylococcus</taxon>
    </lineage>
</organism>
<dbReference type="Pfam" id="PF02876">
    <property type="entry name" value="Stap_Strp_tox_C"/>
    <property type="match status" value="1"/>
</dbReference>
<dbReference type="RefSeq" id="WP_262617983.1">
    <property type="nucleotide sequence ID" value="NZ_CP094809.1"/>
</dbReference>
<sequence>MMPLKCFTKLTMAGIILTGFTGTAALGSISNTTHAATSEAQGVHSQNEAAAVKALYDRYSKSQIGDKKGNLKIWAYSNAPLKSNEVRLNINGTYLFNGTTYTPKRNVTLNKGKITLKELDHIVRYAHVSYGLYLGDKLPKGDIVIHTKSGDRYTLETHKALQSDRENVEINTEDLSDISFKITVS</sequence>
<feature type="signal peptide" evidence="2">
    <location>
        <begin position="1"/>
        <end position="35"/>
    </location>
</feature>
<feature type="domain" description="Staphylococcal/Streptococcal toxin beta-grasp" evidence="3">
    <location>
        <begin position="97"/>
        <end position="181"/>
    </location>
</feature>
<dbReference type="Gene3D" id="3.10.20.120">
    <property type="match status" value="1"/>
</dbReference>
<accession>A0ABD7TU79</accession>
<comment type="similarity">
    <text evidence="1">Belongs to the staphylococcal/streptococcal toxin family.</text>
</comment>
<evidence type="ECO:0000313" key="5">
    <source>
        <dbReference type="Proteomes" id="UP001065705"/>
    </source>
</evidence>
<dbReference type="EMBL" id="CP094809">
    <property type="protein sequence ID" value="UXU56606.1"/>
    <property type="molecule type" value="Genomic_DNA"/>
</dbReference>
<protein>
    <recommendedName>
        <fullName evidence="3">Staphylococcal/Streptococcal toxin beta-grasp domain-containing protein</fullName>
    </recommendedName>
</protein>
<evidence type="ECO:0000256" key="1">
    <source>
        <dbReference type="ARBA" id="ARBA00008401"/>
    </source>
</evidence>
<dbReference type="InterPro" id="IPR016091">
    <property type="entry name" value="SuperAg_toxin_C"/>
</dbReference>
<dbReference type="AlphaFoldDB" id="A0ABD7TU79"/>
<name>A0ABD7TU79_9STAP</name>
<proteinExistence type="inferred from homology"/>
<dbReference type="SUPFAM" id="SSF54334">
    <property type="entry name" value="Superantigen toxins, C-terminal domain"/>
    <property type="match status" value="1"/>
</dbReference>
<reference evidence="4" key="1">
    <citation type="submission" date="2022-03" db="EMBL/GenBank/DDBJ databases">
        <title>Comparative Genomics of East African Camel-Associated Staphylococcaceae spp.: Diversity and Inheritance of Traits Involved in Host-Pathogen Interactions.</title>
        <authorList>
            <person name="Akarsu H."/>
            <person name="Liljander A."/>
            <person name="Younan M."/>
            <person name="Brodard I."/>
            <person name="Glucks I."/>
            <person name="Labroussaa F."/>
            <person name="Overesch G."/>
            <person name="Kuhnert P."/>
            <person name="Perreten V."/>
            <person name="Drexler J.F."/>
            <person name="Corman V.M."/>
            <person name="Falquet L."/>
            <person name="Jores J."/>
        </authorList>
    </citation>
    <scope>NUCLEOTIDE SEQUENCE</scope>
    <source>
        <strain evidence="4">IVB6197</strain>
    </source>
</reference>
<feature type="chain" id="PRO_5044848843" description="Staphylococcal/Streptococcal toxin beta-grasp domain-containing protein" evidence="2">
    <location>
        <begin position="36"/>
        <end position="185"/>
    </location>
</feature>